<keyword evidence="2" id="KW-0378">Hydrolase</keyword>
<dbReference type="InterPro" id="IPR039731">
    <property type="entry name" value="Rce1"/>
</dbReference>
<proteinExistence type="predicted"/>
<dbReference type="PANTHER" id="PTHR13046:SF0">
    <property type="entry name" value="CAAX PRENYL PROTEASE 2"/>
    <property type="match status" value="1"/>
</dbReference>
<organism evidence="2 3">
    <name type="scientific">Ophiocordyceps camponoti-floridani</name>
    <dbReference type="NCBI Taxonomy" id="2030778"/>
    <lineage>
        <taxon>Eukaryota</taxon>
        <taxon>Fungi</taxon>
        <taxon>Dikarya</taxon>
        <taxon>Ascomycota</taxon>
        <taxon>Pezizomycotina</taxon>
        <taxon>Sordariomycetes</taxon>
        <taxon>Hypocreomycetidae</taxon>
        <taxon>Hypocreales</taxon>
        <taxon>Ophiocordycipitaceae</taxon>
        <taxon>Ophiocordyceps</taxon>
    </lineage>
</organism>
<keyword evidence="1" id="KW-0812">Transmembrane</keyword>
<gene>
    <name evidence="2" type="ORF">GQ602_004260</name>
</gene>
<dbReference type="Proteomes" id="UP000562929">
    <property type="component" value="Unassembled WGS sequence"/>
</dbReference>
<dbReference type="AlphaFoldDB" id="A0A8H4Q6I8"/>
<evidence type="ECO:0000256" key="1">
    <source>
        <dbReference type="SAM" id="Phobius"/>
    </source>
</evidence>
<evidence type="ECO:0000313" key="2">
    <source>
        <dbReference type="EMBL" id="KAF4587567.1"/>
    </source>
</evidence>
<feature type="transmembrane region" description="Helical" evidence="1">
    <location>
        <begin position="20"/>
        <end position="40"/>
    </location>
</feature>
<dbReference type="OrthoDB" id="271604at2759"/>
<sequence>MSPYTFRPTSLTEAPLTEAQAYYLLLGYCVVYVLPLHVLSRARLLPSRSRDDPSVIHSRALGKTPTMRLRPPAKASLLTALLFAGPIFECLLVDGLWRQWLRLAPLKRLCHDWPTWRNIVAGPVTEETLFRSAATPLLILAE</sequence>
<evidence type="ECO:0000313" key="3">
    <source>
        <dbReference type="Proteomes" id="UP000562929"/>
    </source>
</evidence>
<protein>
    <submittedName>
        <fullName evidence="2">CaaX prenyl protease</fullName>
    </submittedName>
</protein>
<dbReference type="GO" id="GO:0071586">
    <property type="term" value="P:CAAX-box protein processing"/>
    <property type="evidence" value="ECO:0007669"/>
    <property type="project" value="InterPro"/>
</dbReference>
<keyword evidence="1" id="KW-1133">Transmembrane helix</keyword>
<name>A0A8H4Q6I8_9HYPO</name>
<dbReference type="GO" id="GO:0004222">
    <property type="term" value="F:metalloendopeptidase activity"/>
    <property type="evidence" value="ECO:0007669"/>
    <property type="project" value="InterPro"/>
</dbReference>
<dbReference type="GO" id="GO:0005789">
    <property type="term" value="C:endoplasmic reticulum membrane"/>
    <property type="evidence" value="ECO:0007669"/>
    <property type="project" value="InterPro"/>
</dbReference>
<comment type="caution">
    <text evidence="2">The sequence shown here is derived from an EMBL/GenBank/DDBJ whole genome shotgun (WGS) entry which is preliminary data.</text>
</comment>
<feature type="transmembrane region" description="Helical" evidence="1">
    <location>
        <begin position="77"/>
        <end position="97"/>
    </location>
</feature>
<keyword evidence="2" id="KW-0645">Protease</keyword>
<dbReference type="EMBL" id="JAACLJ010000004">
    <property type="protein sequence ID" value="KAF4587567.1"/>
    <property type="molecule type" value="Genomic_DNA"/>
</dbReference>
<dbReference type="PANTHER" id="PTHR13046">
    <property type="entry name" value="PROTEASE U48 CAAX PRENYL PROTEASE RCE1"/>
    <property type="match status" value="1"/>
</dbReference>
<keyword evidence="1" id="KW-0472">Membrane</keyword>
<keyword evidence="3" id="KW-1185">Reference proteome</keyword>
<reference evidence="2 3" key="1">
    <citation type="journal article" date="2020" name="G3 (Bethesda)">
        <title>Genetic Underpinnings of Host Manipulation by Ophiocordyceps as Revealed by Comparative Transcriptomics.</title>
        <authorList>
            <person name="Will I."/>
            <person name="Das B."/>
            <person name="Trinh T."/>
            <person name="Brachmann A."/>
            <person name="Ohm R.A."/>
            <person name="de Bekker C."/>
        </authorList>
    </citation>
    <scope>NUCLEOTIDE SEQUENCE [LARGE SCALE GENOMIC DNA]</scope>
    <source>
        <strain evidence="2 3">EC05</strain>
    </source>
</reference>
<accession>A0A8H4Q6I8</accession>